<evidence type="ECO:0000313" key="1">
    <source>
        <dbReference type="EMBL" id="MBB5342763.1"/>
    </source>
</evidence>
<gene>
    <name evidence="1" type="ORF">HDF10_000713</name>
</gene>
<proteinExistence type="predicted"/>
<dbReference type="Proteomes" id="UP000569092">
    <property type="component" value="Unassembled WGS sequence"/>
</dbReference>
<evidence type="ECO:0008006" key="3">
    <source>
        <dbReference type="Google" id="ProtNLM"/>
    </source>
</evidence>
<accession>A0A7W8J578</accession>
<protein>
    <recommendedName>
        <fullName evidence="3">Carboxypeptidase regulatory-like domain-containing protein</fullName>
    </recommendedName>
</protein>
<evidence type="ECO:0000313" key="2">
    <source>
        <dbReference type="Proteomes" id="UP000569092"/>
    </source>
</evidence>
<comment type="caution">
    <text evidence="1">The sequence shown here is derived from an EMBL/GenBank/DDBJ whole genome shotgun (WGS) entry which is preliminary data.</text>
</comment>
<reference evidence="1 2" key="1">
    <citation type="submission" date="2020-08" db="EMBL/GenBank/DDBJ databases">
        <title>Genomic Encyclopedia of Type Strains, Phase IV (KMG-V): Genome sequencing to study the core and pangenomes of soil and plant-associated prokaryotes.</title>
        <authorList>
            <person name="Whitman W."/>
        </authorList>
    </citation>
    <scope>NUCLEOTIDE SEQUENCE [LARGE SCALE GENOMIC DNA]</scope>
    <source>
        <strain evidence="1 2">M8US30</strain>
    </source>
</reference>
<dbReference type="SUPFAM" id="SSF49452">
    <property type="entry name" value="Starch-binding domain-like"/>
    <property type="match status" value="1"/>
</dbReference>
<name>A0A7W8J578_9BACT</name>
<dbReference type="Gene3D" id="2.60.40.10">
    <property type="entry name" value="Immunoglobulins"/>
    <property type="match status" value="1"/>
</dbReference>
<sequence>MTSCEIEKLIDITGGHLCARVTHRADGSLVMLDSTDRTSLATHAAGLVACMALATGSGQAQSNPVHTDKAFVSGTLTGAKGDAPPTGAQVIFLANGAVILSTNTDATGHWSAQLDPGTYDVIFRLGPLFGERVNAVQLHAGEQSFAQINAHFAYGRLGVEDHSEQFTTFGEMTATYKYPVSYLFKHPLRYLKHLPHNFS</sequence>
<dbReference type="GO" id="GO:0030246">
    <property type="term" value="F:carbohydrate binding"/>
    <property type="evidence" value="ECO:0007669"/>
    <property type="project" value="InterPro"/>
</dbReference>
<dbReference type="InterPro" id="IPR013784">
    <property type="entry name" value="Carb-bd-like_fold"/>
</dbReference>
<organism evidence="1 2">
    <name type="scientific">Tunturiibacter lichenicola</name>
    <dbReference type="NCBI Taxonomy" id="2051959"/>
    <lineage>
        <taxon>Bacteria</taxon>
        <taxon>Pseudomonadati</taxon>
        <taxon>Acidobacteriota</taxon>
        <taxon>Terriglobia</taxon>
        <taxon>Terriglobales</taxon>
        <taxon>Acidobacteriaceae</taxon>
        <taxon>Tunturiibacter</taxon>
    </lineage>
</organism>
<dbReference type="InterPro" id="IPR013783">
    <property type="entry name" value="Ig-like_fold"/>
</dbReference>
<dbReference type="AlphaFoldDB" id="A0A7W8J578"/>
<dbReference type="EMBL" id="JACHDZ010000001">
    <property type="protein sequence ID" value="MBB5342763.1"/>
    <property type="molecule type" value="Genomic_DNA"/>
</dbReference>